<keyword evidence="7" id="KW-1185">Reference proteome</keyword>
<feature type="repeat" description="TPR" evidence="3">
    <location>
        <begin position="30"/>
        <end position="63"/>
    </location>
</feature>
<accession>X6MCB1</accession>
<evidence type="ECO:0000313" key="6">
    <source>
        <dbReference type="EMBL" id="ETO11499.1"/>
    </source>
</evidence>
<dbReference type="AlphaFoldDB" id="X6MCB1"/>
<dbReference type="OrthoDB" id="9991317at2759"/>
<comment type="caution">
    <text evidence="6">The sequence shown here is derived from an EMBL/GenBank/DDBJ whole genome shotgun (WGS) entry which is preliminary data.</text>
</comment>
<evidence type="ECO:0000256" key="4">
    <source>
        <dbReference type="SAM" id="MobiDB-lite"/>
    </source>
</evidence>
<feature type="compositionally biased region" description="Low complexity" evidence="4">
    <location>
        <begin position="558"/>
        <end position="584"/>
    </location>
</feature>
<feature type="transmembrane region" description="Helical" evidence="5">
    <location>
        <begin position="443"/>
        <end position="461"/>
    </location>
</feature>
<feature type="region of interest" description="Disordered" evidence="4">
    <location>
        <begin position="558"/>
        <end position="623"/>
    </location>
</feature>
<reference evidence="6 7" key="1">
    <citation type="journal article" date="2013" name="Curr. Biol.">
        <title>The Genome of the Foraminiferan Reticulomyxa filosa.</title>
        <authorList>
            <person name="Glockner G."/>
            <person name="Hulsmann N."/>
            <person name="Schleicher M."/>
            <person name="Noegel A.A."/>
            <person name="Eichinger L."/>
            <person name="Gallinger C."/>
            <person name="Pawlowski J."/>
            <person name="Sierra R."/>
            <person name="Euteneuer U."/>
            <person name="Pillet L."/>
            <person name="Moustafa A."/>
            <person name="Platzer M."/>
            <person name="Groth M."/>
            <person name="Szafranski K."/>
            <person name="Schliwa M."/>
        </authorList>
    </citation>
    <scope>NUCLEOTIDE SEQUENCE [LARGE SCALE GENOMIC DNA]</scope>
</reference>
<dbReference type="PANTHER" id="PTHR45641:SF1">
    <property type="entry name" value="AAA+ ATPASE DOMAIN-CONTAINING PROTEIN"/>
    <property type="match status" value="1"/>
</dbReference>
<dbReference type="InterPro" id="IPR019734">
    <property type="entry name" value="TPR_rpt"/>
</dbReference>
<keyword evidence="5" id="KW-0812">Transmembrane</keyword>
<dbReference type="EMBL" id="ASPP01022407">
    <property type="protein sequence ID" value="ETO11499.1"/>
    <property type="molecule type" value="Genomic_DNA"/>
</dbReference>
<organism evidence="6 7">
    <name type="scientific">Reticulomyxa filosa</name>
    <dbReference type="NCBI Taxonomy" id="46433"/>
    <lineage>
        <taxon>Eukaryota</taxon>
        <taxon>Sar</taxon>
        <taxon>Rhizaria</taxon>
        <taxon>Retaria</taxon>
        <taxon>Foraminifera</taxon>
        <taxon>Monothalamids</taxon>
        <taxon>Reticulomyxidae</taxon>
        <taxon>Reticulomyxa</taxon>
    </lineage>
</organism>
<keyword evidence="5" id="KW-0472">Membrane</keyword>
<feature type="repeat" description="TPR" evidence="3">
    <location>
        <begin position="72"/>
        <end position="105"/>
    </location>
</feature>
<evidence type="ECO:0000256" key="5">
    <source>
        <dbReference type="SAM" id="Phobius"/>
    </source>
</evidence>
<feature type="transmembrane region" description="Helical" evidence="5">
    <location>
        <begin position="229"/>
        <end position="246"/>
    </location>
</feature>
<protein>
    <submittedName>
        <fullName evidence="6">Uncharacterized protein</fullName>
    </submittedName>
</protein>
<keyword evidence="2 3" id="KW-0802">TPR repeat</keyword>
<feature type="transmembrane region" description="Helical" evidence="5">
    <location>
        <begin position="333"/>
        <end position="351"/>
    </location>
</feature>
<feature type="transmembrane region" description="Helical" evidence="5">
    <location>
        <begin position="357"/>
        <end position="382"/>
    </location>
</feature>
<gene>
    <name evidence="6" type="ORF">RFI_25878</name>
</gene>
<dbReference type="SUPFAM" id="SSF48452">
    <property type="entry name" value="TPR-like"/>
    <property type="match status" value="1"/>
</dbReference>
<dbReference type="PANTHER" id="PTHR45641">
    <property type="entry name" value="TETRATRICOPEPTIDE REPEAT PROTEIN (AFU_ORTHOLOGUE AFUA_6G03870)"/>
    <property type="match status" value="1"/>
</dbReference>
<keyword evidence="1" id="KW-0677">Repeat</keyword>
<name>X6MCB1_RETFI</name>
<dbReference type="Gene3D" id="1.25.40.10">
    <property type="entry name" value="Tetratricopeptide repeat domain"/>
    <property type="match status" value="1"/>
</dbReference>
<dbReference type="Proteomes" id="UP000023152">
    <property type="component" value="Unassembled WGS sequence"/>
</dbReference>
<dbReference type="PROSITE" id="PS50005">
    <property type="entry name" value="TPR"/>
    <property type="match status" value="2"/>
</dbReference>
<evidence type="ECO:0000256" key="2">
    <source>
        <dbReference type="ARBA" id="ARBA00022803"/>
    </source>
</evidence>
<evidence type="ECO:0000256" key="1">
    <source>
        <dbReference type="ARBA" id="ARBA00022737"/>
    </source>
</evidence>
<evidence type="ECO:0000313" key="7">
    <source>
        <dbReference type="Proteomes" id="UP000023152"/>
    </source>
</evidence>
<proteinExistence type="predicted"/>
<sequence length="623" mass="74980">QYLFDESVDCWIQYLKIAINTFGLSHHYVAIAYNSIGNTYYDRRQNEHAIEFYEKVLQIVVDIFGINCNFVANLYENLGNTYGEWAQYDKAIEYHMKALETRVAIFGAKHVDVALSYNRLGGIYQYKEHNKAIEYYEKSLEITLEIFGFNNDDVAYLFWTLGLEFETMGNYKTASGHFEGAWKTYTALFGEWHIRTLQAKMKRIYSQLSFFCLLANYGNPKVSIELFCFYSLVIFIVVLLPFLYFFKLKYGQIKKFHFTIDWMLKKTSNLSQRISLCLNFDIQIVYGYFLNGKDMVSYNGSIFAEEFIGEAILDGNSFFHVFLSKTIKYSKKFQICIFLINIYELLIYVLMKKRSFFFLSLVQLVIRVHSHYPNSMSFFFFINNFATEKKWFCFCNRTVHFGKKKMSFYLDALHHSTKEKKRKDYGKNLGLKPPLHRKKNQKVYFLFFILFFYQMFIDWKWSFKLIDQSMFCFFLKNEKVILIVCINRSQDQKTGKFFLFFIFYFLFKKNEKKNCEKNKEKKVGKKYGKKILFKNGKKFYLRIEKKFYLRMRKEQQQQQQQQQRQQHQQQQHQQQQQQQQQQQRQRMRLKGLRVPTLMASKSMVPSELKRVRQKEKKIMTSCK</sequence>
<dbReference type="Pfam" id="PF13424">
    <property type="entry name" value="TPR_12"/>
    <property type="match status" value="1"/>
</dbReference>
<dbReference type="InterPro" id="IPR011990">
    <property type="entry name" value="TPR-like_helical_dom_sf"/>
</dbReference>
<feature type="non-terminal residue" evidence="6">
    <location>
        <position position="1"/>
    </location>
</feature>
<dbReference type="Pfam" id="PF13374">
    <property type="entry name" value="TPR_10"/>
    <property type="match status" value="1"/>
</dbReference>
<dbReference type="SMART" id="SM00028">
    <property type="entry name" value="TPR"/>
    <property type="match status" value="3"/>
</dbReference>
<evidence type="ECO:0000256" key="3">
    <source>
        <dbReference type="PROSITE-ProRule" id="PRU00339"/>
    </source>
</evidence>
<keyword evidence="5" id="KW-1133">Transmembrane helix</keyword>